<evidence type="ECO:0000256" key="5">
    <source>
        <dbReference type="PIRNR" id="PIRNR005763"/>
    </source>
</evidence>
<dbReference type="GO" id="GO:0015689">
    <property type="term" value="P:molybdate ion transport"/>
    <property type="evidence" value="ECO:0007669"/>
    <property type="project" value="UniProtKB-UniRule"/>
</dbReference>
<evidence type="ECO:0000256" key="1">
    <source>
        <dbReference type="ARBA" id="ARBA00008110"/>
    </source>
</evidence>
<dbReference type="Proteomes" id="UP000292939">
    <property type="component" value="Chromosome"/>
</dbReference>
<evidence type="ECO:0000256" key="4">
    <source>
        <dbReference type="ARBA" id="ARBA00022737"/>
    </source>
</evidence>
<dbReference type="InterPro" id="IPR016462">
    <property type="entry name" value="ModE"/>
</dbReference>
<dbReference type="PIRSF" id="PIRSF005763">
    <property type="entry name" value="Txn_reg_ModE"/>
    <property type="match status" value="1"/>
</dbReference>
<organism evidence="7 8">
    <name type="scientific">Hylemonella gracilis</name>
    <dbReference type="NCBI Taxonomy" id="80880"/>
    <lineage>
        <taxon>Bacteria</taxon>
        <taxon>Pseudomonadati</taxon>
        <taxon>Pseudomonadota</taxon>
        <taxon>Betaproteobacteria</taxon>
        <taxon>Burkholderiales</taxon>
        <taxon>Comamonadaceae</taxon>
        <taxon>Hylemonella</taxon>
    </lineage>
</organism>
<evidence type="ECO:0000256" key="3">
    <source>
        <dbReference type="ARBA" id="ARBA00022505"/>
    </source>
</evidence>
<protein>
    <submittedName>
        <fullName evidence="7">LysR family transcriptional regulator</fullName>
    </submittedName>
</protein>
<evidence type="ECO:0000259" key="6">
    <source>
        <dbReference type="PROSITE" id="PS51866"/>
    </source>
</evidence>
<dbReference type="InterPro" id="IPR036390">
    <property type="entry name" value="WH_DNA-bd_sf"/>
</dbReference>
<dbReference type="Pfam" id="PF00126">
    <property type="entry name" value="HTH_1"/>
    <property type="match status" value="1"/>
</dbReference>
<gene>
    <name evidence="7" type="ORF">DW355_15370</name>
</gene>
<evidence type="ECO:0000313" key="7">
    <source>
        <dbReference type="EMBL" id="QBK05922.1"/>
    </source>
</evidence>
<dbReference type="SUPFAM" id="SSF46785">
    <property type="entry name" value="Winged helix' DNA-binding domain"/>
    <property type="match status" value="1"/>
</dbReference>
<dbReference type="InterPro" id="IPR004606">
    <property type="entry name" value="Mop_domain"/>
</dbReference>
<accession>A0A4P6UL42</accession>
<dbReference type="InterPro" id="IPR000847">
    <property type="entry name" value="LysR_HTH_N"/>
</dbReference>
<dbReference type="OrthoDB" id="9800709at2"/>
<dbReference type="InterPro" id="IPR051815">
    <property type="entry name" value="Molybdate_resp_trans_reg"/>
</dbReference>
<comment type="similarity">
    <text evidence="1 5">Belongs to the ModE family.</text>
</comment>
<dbReference type="PANTHER" id="PTHR30432:SF1">
    <property type="entry name" value="DNA-BINDING TRANSCRIPTIONAL DUAL REGULATOR MODE"/>
    <property type="match status" value="1"/>
</dbReference>
<dbReference type="PROSITE" id="PS51866">
    <property type="entry name" value="MOP"/>
    <property type="match status" value="1"/>
</dbReference>
<dbReference type="Gene3D" id="1.10.10.10">
    <property type="entry name" value="Winged helix-like DNA-binding domain superfamily/Winged helix DNA-binding domain"/>
    <property type="match status" value="1"/>
</dbReference>
<dbReference type="EMBL" id="CP031395">
    <property type="protein sequence ID" value="QBK05922.1"/>
    <property type="molecule type" value="Genomic_DNA"/>
</dbReference>
<dbReference type="GO" id="GO:0030151">
    <property type="term" value="F:molybdenum ion binding"/>
    <property type="evidence" value="ECO:0007669"/>
    <property type="project" value="UniProtKB-UniRule"/>
</dbReference>
<dbReference type="PANTHER" id="PTHR30432">
    <property type="entry name" value="TRANSCRIPTIONAL REGULATOR MODE"/>
    <property type="match status" value="1"/>
</dbReference>
<dbReference type="RefSeq" id="WP_131281387.1">
    <property type="nucleotide sequence ID" value="NZ_CP031395.1"/>
</dbReference>
<dbReference type="Gene3D" id="2.40.50.100">
    <property type="match status" value="1"/>
</dbReference>
<evidence type="ECO:0000256" key="2">
    <source>
        <dbReference type="ARBA" id="ARBA00022448"/>
    </source>
</evidence>
<dbReference type="KEGG" id="hgr:DW355_15370"/>
<name>A0A4P6UL42_9BURK</name>
<dbReference type="InterPro" id="IPR008995">
    <property type="entry name" value="Mo/tungstate-bd_C_term_dom"/>
</dbReference>
<feature type="domain" description="Mop" evidence="6">
    <location>
        <begin position="124"/>
        <end position="194"/>
    </location>
</feature>
<dbReference type="GO" id="GO:0003700">
    <property type="term" value="F:DNA-binding transcription factor activity"/>
    <property type="evidence" value="ECO:0007669"/>
    <property type="project" value="InterPro"/>
</dbReference>
<dbReference type="InterPro" id="IPR005116">
    <property type="entry name" value="Transp-assoc_OB_typ1"/>
</dbReference>
<dbReference type="InterPro" id="IPR036388">
    <property type="entry name" value="WH-like_DNA-bd_sf"/>
</dbReference>
<keyword evidence="2 5" id="KW-0813">Transport</keyword>
<keyword evidence="4" id="KW-0677">Repeat</keyword>
<reference evidence="7 8" key="1">
    <citation type="submission" date="2018-07" db="EMBL/GenBank/DDBJ databases">
        <title>Exploring interactions and the metabolic potential of the ultra-small soil bacteria Hylemonella gracilis.</title>
        <authorList>
            <person name="Tyc O."/>
            <person name="Kulkarni P."/>
            <person name="Gawehns F."/>
            <person name="Hundscheid M."/>
            <person name="Zweers H."/>
            <person name="Garbeva P."/>
        </authorList>
    </citation>
    <scope>NUCLEOTIDE SEQUENCE [LARGE SCALE GENOMIC DNA]</scope>
    <source>
        <strain evidence="7 8">NS1</strain>
    </source>
</reference>
<dbReference type="SUPFAM" id="SSF50331">
    <property type="entry name" value="MOP-like"/>
    <property type="match status" value="1"/>
</dbReference>
<dbReference type="AlphaFoldDB" id="A0A4P6UL42"/>
<evidence type="ECO:0000313" key="8">
    <source>
        <dbReference type="Proteomes" id="UP000292939"/>
    </source>
</evidence>
<dbReference type="Pfam" id="PF03459">
    <property type="entry name" value="TOBE"/>
    <property type="match status" value="1"/>
</dbReference>
<keyword evidence="3 5" id="KW-0500">Molybdenum</keyword>
<sequence length="272" mass="27485">MSKKTLPLAEVLGFQASDKRIDILRRIGQVGSISEAARGAGVSYKAAWQALETLGNLAGQPLVEKAVGGSGGGGAVLTAAGQRVLLAADALAQARAQALASLDTSAGGHAASTTASRRAASALRTSMRNQFACTVGALRSVQGQVRVQLLLAREGETPLPLHARITRESAQLLGLRVGLPVLALCKATAVRVTARPAQARGAQTESSNFLTGVVTRASRAAAGGEVSLRLSSEPGTSGPYIVGFAAAGHGLRAGQTAHIGLDESAVVIAAAD</sequence>
<proteinExistence type="inferred from homology"/>